<dbReference type="SUPFAM" id="SSF50978">
    <property type="entry name" value="WD40 repeat-like"/>
    <property type="match status" value="1"/>
</dbReference>
<dbReference type="AlphaFoldDB" id="A0AAE0DGR3"/>
<evidence type="ECO:0000313" key="2">
    <source>
        <dbReference type="Proteomes" id="UP001276659"/>
    </source>
</evidence>
<gene>
    <name evidence="1" type="ORF">OEA41_009301</name>
</gene>
<evidence type="ECO:0008006" key="3">
    <source>
        <dbReference type="Google" id="ProtNLM"/>
    </source>
</evidence>
<name>A0AAE0DGR3_9LECA</name>
<dbReference type="InterPro" id="IPR036322">
    <property type="entry name" value="WD40_repeat_dom_sf"/>
</dbReference>
<accession>A0AAE0DGR3</accession>
<evidence type="ECO:0000313" key="1">
    <source>
        <dbReference type="EMBL" id="KAK3169917.1"/>
    </source>
</evidence>
<reference evidence="1" key="1">
    <citation type="submission" date="2022-11" db="EMBL/GenBank/DDBJ databases">
        <title>Chromosomal genome sequence assembly and mating type (MAT) locus characterization of the leprose asexual lichenized fungus Lepraria neglecta (Nyl.) Erichsen.</title>
        <authorList>
            <person name="Allen J.L."/>
            <person name="Pfeffer B."/>
        </authorList>
    </citation>
    <scope>NUCLEOTIDE SEQUENCE</scope>
    <source>
        <strain evidence="1">Allen 5258</strain>
    </source>
</reference>
<dbReference type="InterPro" id="IPR015943">
    <property type="entry name" value="WD40/YVTN_repeat-like_dom_sf"/>
</dbReference>
<protein>
    <recommendedName>
        <fullName evidence="3">WD40 repeat domain-containing protein</fullName>
    </recommendedName>
</protein>
<dbReference type="EMBL" id="JASNWA010000009">
    <property type="protein sequence ID" value="KAK3169917.1"/>
    <property type="molecule type" value="Genomic_DNA"/>
</dbReference>
<dbReference type="Proteomes" id="UP001276659">
    <property type="component" value="Unassembled WGS sequence"/>
</dbReference>
<organism evidence="1 2">
    <name type="scientific">Lepraria neglecta</name>
    <dbReference type="NCBI Taxonomy" id="209136"/>
    <lineage>
        <taxon>Eukaryota</taxon>
        <taxon>Fungi</taxon>
        <taxon>Dikarya</taxon>
        <taxon>Ascomycota</taxon>
        <taxon>Pezizomycotina</taxon>
        <taxon>Lecanoromycetes</taxon>
        <taxon>OSLEUM clade</taxon>
        <taxon>Lecanoromycetidae</taxon>
        <taxon>Lecanorales</taxon>
        <taxon>Lecanorineae</taxon>
        <taxon>Stereocaulaceae</taxon>
        <taxon>Lepraria</taxon>
    </lineage>
</organism>
<dbReference type="Gene3D" id="2.130.10.10">
    <property type="entry name" value="YVTN repeat-like/Quinoprotein amine dehydrogenase"/>
    <property type="match status" value="1"/>
</dbReference>
<proteinExistence type="predicted"/>
<sequence length="339" mass="37057">MVQIFDFESLELTYRINSYDVELKSLAFSRDGLRLVDIRDTKSKVWEPACLVRKLADEEISLSDMATLPVTVVGTRDDELVGITAIAYYPSVPAIFVGKDDGRVSVYDKSTGKQVSVLYFHGNNVISVVRNENGILASAGAGGRIIVSPGHPDEIMLFAGSEARFYNWEDLSDSTIMPPIHLNCGQKAFSEELDLKRLINTGNGKCLIADFRRCHGDKSAAQVAIWDMATALGGSAGNEIATSSLYKHLSGNIRCVLGINGSRLVFLDRGLWVCSVDLGTFDGSGYTRHFFVTNDFLGGDVGVLGLITSERYVVFAKDGELAVLMGGMEFEDIVRLEKD</sequence>
<keyword evidence="2" id="KW-1185">Reference proteome</keyword>
<comment type="caution">
    <text evidence="1">The sequence shown here is derived from an EMBL/GenBank/DDBJ whole genome shotgun (WGS) entry which is preliminary data.</text>
</comment>